<dbReference type="Pfam" id="PF16201">
    <property type="entry name" value="NopRA1"/>
    <property type="match status" value="1"/>
</dbReference>
<dbReference type="Proteomes" id="UP001274830">
    <property type="component" value="Unassembled WGS sequence"/>
</dbReference>
<sequence length="1088" mass="122460">MSKRAREEQDTTRPPKRSKPDYQPPAVEEIHYARQLQQFLVFRQDGIHQLRNGIASFKAFLETILYRKEEDNRGRLLSILREYLDSQKPADVQDISTPFLAQLWQAWSYASQNNNDYLSSSHQHLRLVKRGLDAPKHKDFVVSPCLRLLTEVVSFDGGALAREAYKRREQTFDINSVRRNLGLYRAGVSEEEAKRKPSVRTLTVRYVLAHLKYLHEGGKVDLLKSRPLCIALLHHLADDPADVVNEILSVTEQNVLKDTDLPRSVKGTFLTQHNLERVTEVATRSPEDHAAADRAFAWLKSVCTSPSYGVLRESGWYPAGTTKLESNVGDGNGAIDLGLDSIDFYDRAERPDVRNSTLLDWCVTLRPHSDVKERELLLACFTSAPELVAPYFAEKNMQLEPKLSNTWIGYASFLFEVIRLDVPSYLGNAEEEGYAELPPQTSIVLENVLPRPLTQKTLTRCLNQSSELITFFAIRILVLATQKLWTILEQMRRAAKAASGENARLWTEAIERTLAGFTQRAPSMKDIIAAFRKISDDDEHALQREAVTRLLRLYFEVTPLQALDEPFDVSAALTTALSRGRDASEVDDTDASVKALRSIELEHLLVIVQHSSGMKWFGKQGGLDYSPIVSLLRLHLRDLQNRQIRSLVRDVLTEYSLITQHGEVDALLASLLRVDSDDEEVWTFVDDCLARATRQPVKYVDQLESAVSEGNANVKAADEDTVLPGLLVMTVVEQTAFVHEKPEVMTWIDMYLAAMGRIQNVGPVFAKLTADISRGVSRPSPPDKEACEEQLTLVTFPVATEDVANGVAKDAATLPFVPPATGSDDHPELFRWAQKDLGRAIEDGDIDGLILCLCSQHHEIRVQALAQIRLLFGKLKGRNAEESGQMTVLIGELIETYEQQYLPSQKALPYLTGCFAKRALAVLNEPTHFIYPKLCRFMMKSPEWRSARLPSYWLANTVHAQPVEDDAYWREVHWVVEWLVDGLTTSADLEMLRRGDVFEKIMAVYSSPGAGRMKALKSAVLELLYRASWIEGGCDVLVSRAGVLSWLEMVKGKGKEDDVPSLLRTRILEGCDRERMVKWSGGVGVDQL</sequence>
<dbReference type="PANTHER" id="PTHR13500:SF0">
    <property type="entry name" value="NUCLEOLAR PRE-RIBOSOMAL-ASSOCIATED PROTEIN 1"/>
    <property type="match status" value="1"/>
</dbReference>
<dbReference type="EMBL" id="JAUTXT010000005">
    <property type="protein sequence ID" value="KAK3678177.1"/>
    <property type="molecule type" value="Genomic_DNA"/>
</dbReference>
<organism evidence="5 6">
    <name type="scientific">Recurvomyces mirabilis</name>
    <dbReference type="NCBI Taxonomy" id="574656"/>
    <lineage>
        <taxon>Eukaryota</taxon>
        <taxon>Fungi</taxon>
        <taxon>Dikarya</taxon>
        <taxon>Ascomycota</taxon>
        <taxon>Pezizomycotina</taxon>
        <taxon>Dothideomycetes</taxon>
        <taxon>Dothideomycetidae</taxon>
        <taxon>Mycosphaerellales</taxon>
        <taxon>Teratosphaeriaceae</taxon>
        <taxon>Recurvomyces</taxon>
    </lineage>
</organism>
<gene>
    <name evidence="5" type="ORF">LTR78_002273</name>
</gene>
<evidence type="ECO:0000259" key="3">
    <source>
        <dbReference type="Pfam" id="PF16201"/>
    </source>
</evidence>
<dbReference type="AlphaFoldDB" id="A0AAE0WUR0"/>
<reference evidence="5" key="1">
    <citation type="submission" date="2023-07" db="EMBL/GenBank/DDBJ databases">
        <title>Black Yeasts Isolated from many extreme environments.</title>
        <authorList>
            <person name="Coleine C."/>
            <person name="Stajich J.E."/>
            <person name="Selbmann L."/>
        </authorList>
    </citation>
    <scope>NUCLEOTIDE SEQUENCE</scope>
    <source>
        <strain evidence="5">CCFEE 5485</strain>
    </source>
</reference>
<dbReference type="Pfam" id="PF11707">
    <property type="entry name" value="Npa1"/>
    <property type="match status" value="1"/>
</dbReference>
<dbReference type="InterPro" id="IPR039844">
    <property type="entry name" value="URB1"/>
</dbReference>
<dbReference type="InterPro" id="IPR059018">
    <property type="entry name" value="HEAT_URB1"/>
</dbReference>
<protein>
    <recommendedName>
        <fullName evidence="7">Nucleolar pre-ribosomal-associated protein 1</fullName>
    </recommendedName>
</protein>
<feature type="domain" description="URB1 central HEAT repeat" evidence="4">
    <location>
        <begin position="611"/>
        <end position="773"/>
    </location>
</feature>
<feature type="domain" description="URB1 N-terminal" evidence="2">
    <location>
        <begin position="123"/>
        <end position="410"/>
    </location>
</feature>
<proteinExistence type="predicted"/>
<dbReference type="GO" id="GO:0000466">
    <property type="term" value="P:maturation of 5.8S rRNA from tricistronic rRNA transcript (SSU-rRNA, 5.8S rRNA, LSU-rRNA)"/>
    <property type="evidence" value="ECO:0007669"/>
    <property type="project" value="TreeGrafter"/>
</dbReference>
<dbReference type="GO" id="GO:0005730">
    <property type="term" value="C:nucleolus"/>
    <property type="evidence" value="ECO:0007669"/>
    <property type="project" value="TreeGrafter"/>
</dbReference>
<evidence type="ECO:0000259" key="4">
    <source>
        <dbReference type="Pfam" id="PF26140"/>
    </source>
</evidence>
<feature type="domain" description="URB1 C-terminal" evidence="3">
    <location>
        <begin position="849"/>
        <end position="1046"/>
    </location>
</feature>
<evidence type="ECO:0000256" key="1">
    <source>
        <dbReference type="SAM" id="MobiDB-lite"/>
    </source>
</evidence>
<dbReference type="GO" id="GO:0000463">
    <property type="term" value="P:maturation of LSU-rRNA from tricistronic rRNA transcript (SSU-rRNA, 5.8S rRNA, LSU-rRNA)"/>
    <property type="evidence" value="ECO:0007669"/>
    <property type="project" value="TreeGrafter"/>
</dbReference>
<dbReference type="Pfam" id="PF26140">
    <property type="entry name" value="HEAT_URB1"/>
    <property type="match status" value="1"/>
</dbReference>
<evidence type="ECO:0000259" key="2">
    <source>
        <dbReference type="Pfam" id="PF11707"/>
    </source>
</evidence>
<dbReference type="InterPro" id="IPR021714">
    <property type="entry name" value="URB1_N"/>
</dbReference>
<name>A0AAE0WUR0_9PEZI</name>
<comment type="caution">
    <text evidence="5">The sequence shown here is derived from an EMBL/GenBank/DDBJ whole genome shotgun (WGS) entry which is preliminary data.</text>
</comment>
<dbReference type="PANTHER" id="PTHR13500">
    <property type="entry name" value="NUCLEOLAR PRERIBOSOMAL-ASSOCIATED PROTEIN 1"/>
    <property type="match status" value="1"/>
</dbReference>
<keyword evidence="6" id="KW-1185">Reference proteome</keyword>
<evidence type="ECO:0008006" key="7">
    <source>
        <dbReference type="Google" id="ProtNLM"/>
    </source>
</evidence>
<accession>A0AAE0WUR0</accession>
<evidence type="ECO:0000313" key="5">
    <source>
        <dbReference type="EMBL" id="KAK3678177.1"/>
    </source>
</evidence>
<feature type="compositionally biased region" description="Basic and acidic residues" evidence="1">
    <location>
        <begin position="1"/>
        <end position="13"/>
    </location>
</feature>
<feature type="region of interest" description="Disordered" evidence="1">
    <location>
        <begin position="1"/>
        <end position="23"/>
    </location>
</feature>
<dbReference type="InterPro" id="IPR032436">
    <property type="entry name" value="URB1_C"/>
</dbReference>
<evidence type="ECO:0000313" key="6">
    <source>
        <dbReference type="Proteomes" id="UP001274830"/>
    </source>
</evidence>